<proteinExistence type="predicted"/>
<keyword evidence="4" id="KW-1185">Reference proteome</keyword>
<dbReference type="SUPFAM" id="SSF54373">
    <property type="entry name" value="FAD-linked reductases, C-terminal domain"/>
    <property type="match status" value="1"/>
</dbReference>
<dbReference type="InterPro" id="IPR006076">
    <property type="entry name" value="FAD-dep_OxRdtase"/>
</dbReference>
<feature type="domain" description="BFD-like [2Fe-2S]-binding" evidence="2">
    <location>
        <begin position="408"/>
        <end position="462"/>
    </location>
</feature>
<dbReference type="SUPFAM" id="SSF51905">
    <property type="entry name" value="FAD/NAD(P)-binding domain"/>
    <property type="match status" value="1"/>
</dbReference>
<dbReference type="PANTHER" id="PTHR42720:SF1">
    <property type="entry name" value="GLYCEROL 3-PHOSPHATE OXIDASE"/>
    <property type="match status" value="1"/>
</dbReference>
<dbReference type="Gene3D" id="1.10.10.1100">
    <property type="entry name" value="BFD-like [2Fe-2S]-binding domain"/>
    <property type="match status" value="1"/>
</dbReference>
<sequence length="465" mass="49414">MTVTTDGTLADQLYDVTVVGAGVVGTAIARELARHRLRIALIDAGDDVGDGTSKANTAILHTGFDAVPGSLESRLVREGGRRLAAYAQQSGIPLEPVGALLVAWDADQLAALPALAAKAARNGRHGTRILDAAELARREPHLGPGALGALEVPDESIICPWTTTLAYATQAVRAGVALHLRCRVQSVTSGSHHELATTRGFLRTRYLVNAAGLHADELDRQLGHDDFTVTPRRGQLIVYDKLARPLVRHILLPVPTALGKGVLVAPTVYGNVILGPTAEDLDDKRATGSTEEGLRSLRDKGRRILPALVEEEVTAVYAGLRAATGQDDYRVRAHTRRRYVTVAGIRSTGLTASMAIAAHVTGLLGDAGLALGTARDLEPVRMPGIGEAGPRPYQRADLIAADPAYGTIVCHCERVTRGEIRDALNSTVPPRSLDGLRRRTRARGGRCQGFYCGPAVRALFEEGCG</sequence>
<dbReference type="Pfam" id="PF04324">
    <property type="entry name" value="Fer2_BFD"/>
    <property type="match status" value="1"/>
</dbReference>
<dbReference type="Pfam" id="PF01266">
    <property type="entry name" value="DAO"/>
    <property type="match status" value="1"/>
</dbReference>
<dbReference type="InterPro" id="IPR041854">
    <property type="entry name" value="BFD-like_2Fe2S-bd_dom_sf"/>
</dbReference>
<gene>
    <name evidence="3" type="ORF">OGH68_33255</name>
</gene>
<feature type="domain" description="FAD dependent oxidoreductase" evidence="1">
    <location>
        <begin position="15"/>
        <end position="361"/>
    </location>
</feature>
<name>A0ABY6IGG7_STRPE</name>
<dbReference type="RefSeq" id="WP_264249148.1">
    <property type="nucleotide sequence ID" value="NZ_CP107567.1"/>
</dbReference>
<dbReference type="Gene3D" id="3.30.9.10">
    <property type="entry name" value="D-Amino Acid Oxidase, subunit A, domain 2"/>
    <property type="match status" value="1"/>
</dbReference>
<reference evidence="3" key="1">
    <citation type="submission" date="2022-10" db="EMBL/GenBank/DDBJ databases">
        <title>Cytochrome P450 Catalyzes Benzene Ring Formation in the Biosynthesis of Trialkyl-Substituted Aromatic Polyketides.</title>
        <authorList>
            <person name="Zhao E."/>
            <person name="Ge H."/>
        </authorList>
    </citation>
    <scope>NUCLEOTIDE SEQUENCE</scope>
    <source>
        <strain evidence="3">NA0869</strain>
    </source>
</reference>
<dbReference type="Proteomes" id="UP001163878">
    <property type="component" value="Chromosome"/>
</dbReference>
<evidence type="ECO:0000259" key="2">
    <source>
        <dbReference type="Pfam" id="PF04324"/>
    </source>
</evidence>
<dbReference type="InterPro" id="IPR007419">
    <property type="entry name" value="BFD-like_2Fe2S-bd_dom"/>
</dbReference>
<evidence type="ECO:0000259" key="1">
    <source>
        <dbReference type="Pfam" id="PF01266"/>
    </source>
</evidence>
<evidence type="ECO:0000313" key="3">
    <source>
        <dbReference type="EMBL" id="UYQ65844.1"/>
    </source>
</evidence>
<dbReference type="PANTHER" id="PTHR42720">
    <property type="entry name" value="GLYCEROL-3-PHOSPHATE DEHYDROGENASE"/>
    <property type="match status" value="1"/>
</dbReference>
<dbReference type="InterPro" id="IPR036188">
    <property type="entry name" value="FAD/NAD-bd_sf"/>
</dbReference>
<protein>
    <submittedName>
        <fullName evidence="3">FAD-dependent oxidoreductase</fullName>
    </submittedName>
</protein>
<dbReference type="EMBL" id="CP107567">
    <property type="protein sequence ID" value="UYQ65844.1"/>
    <property type="molecule type" value="Genomic_DNA"/>
</dbReference>
<dbReference type="Gene3D" id="3.50.50.60">
    <property type="entry name" value="FAD/NAD(P)-binding domain"/>
    <property type="match status" value="1"/>
</dbReference>
<dbReference type="InterPro" id="IPR052745">
    <property type="entry name" value="G3P_Oxidase/Oxidoreductase"/>
</dbReference>
<evidence type="ECO:0000313" key="4">
    <source>
        <dbReference type="Proteomes" id="UP001163878"/>
    </source>
</evidence>
<organism evidence="3 4">
    <name type="scientific">Streptomyces peucetius</name>
    <dbReference type="NCBI Taxonomy" id="1950"/>
    <lineage>
        <taxon>Bacteria</taxon>
        <taxon>Bacillati</taxon>
        <taxon>Actinomycetota</taxon>
        <taxon>Actinomycetes</taxon>
        <taxon>Kitasatosporales</taxon>
        <taxon>Streptomycetaceae</taxon>
        <taxon>Streptomyces</taxon>
    </lineage>
</organism>
<accession>A0ABY6IGG7</accession>